<dbReference type="EMBL" id="MCOK01000001">
    <property type="protein sequence ID" value="OOC57278.1"/>
    <property type="molecule type" value="Genomic_DNA"/>
</dbReference>
<name>A0A1V3C9F3_9ACTN</name>
<accession>A0A1V3C9F3</accession>
<dbReference type="Gene3D" id="3.30.750.24">
    <property type="entry name" value="STAS domain"/>
    <property type="match status" value="1"/>
</dbReference>
<proteinExistence type="predicted"/>
<protein>
    <submittedName>
        <fullName evidence="2">UDP-glucose 6-dehydrogenase</fullName>
    </submittedName>
</protein>
<dbReference type="InterPro" id="IPR051932">
    <property type="entry name" value="Bact_StressResp_Reg"/>
</dbReference>
<dbReference type="PANTHER" id="PTHR33745:SF1">
    <property type="entry name" value="RSBT ANTAGONIST PROTEIN RSBS"/>
    <property type="match status" value="1"/>
</dbReference>
<dbReference type="InterPro" id="IPR002645">
    <property type="entry name" value="STAS_dom"/>
</dbReference>
<reference evidence="3" key="1">
    <citation type="submission" date="2016-08" db="EMBL/GenBank/DDBJ databases">
        <authorList>
            <person name="Tokovenko B."/>
            <person name="Kalinowski J."/>
        </authorList>
    </citation>
    <scope>NUCLEOTIDE SEQUENCE [LARGE SCALE GENOMIC DNA]</scope>
    <source>
        <strain evidence="3">UTMC102</strain>
    </source>
</reference>
<dbReference type="STRING" id="501010.NOSIN_17585"/>
<evidence type="ECO:0000313" key="2">
    <source>
        <dbReference type="EMBL" id="OOC57278.1"/>
    </source>
</evidence>
<sequence>MTSPSTIPVLDLGGLLLVSIQGELPDESAIALQEDVTAAVANTGSRGLIIDISTLDVVDSFLARVLAEVAASSRLLAARTVLVGMRPSVAITLVELGLTLPGMDTARTVTEAAASFGVTIEQADRTGRGTP</sequence>
<gene>
    <name evidence="2" type="ORF">NOSIN_17585</name>
</gene>
<evidence type="ECO:0000313" key="3">
    <source>
        <dbReference type="Proteomes" id="UP000189004"/>
    </source>
</evidence>
<organism evidence="2 3">
    <name type="scientific">Nocardiopsis sinuspersici</name>
    <dbReference type="NCBI Taxonomy" id="501010"/>
    <lineage>
        <taxon>Bacteria</taxon>
        <taxon>Bacillati</taxon>
        <taxon>Actinomycetota</taxon>
        <taxon>Actinomycetes</taxon>
        <taxon>Streptosporangiales</taxon>
        <taxon>Nocardiopsidaceae</taxon>
        <taxon>Nocardiopsis</taxon>
    </lineage>
</organism>
<evidence type="ECO:0000259" key="1">
    <source>
        <dbReference type="PROSITE" id="PS50801"/>
    </source>
</evidence>
<comment type="caution">
    <text evidence="2">The sequence shown here is derived from an EMBL/GenBank/DDBJ whole genome shotgun (WGS) entry which is preliminary data.</text>
</comment>
<dbReference type="Proteomes" id="UP000189004">
    <property type="component" value="Unassembled WGS sequence"/>
</dbReference>
<dbReference type="InterPro" id="IPR036513">
    <property type="entry name" value="STAS_dom_sf"/>
</dbReference>
<dbReference type="CDD" id="cd07041">
    <property type="entry name" value="STAS_RsbR_RsbS_like"/>
    <property type="match status" value="1"/>
</dbReference>
<feature type="domain" description="STAS" evidence="1">
    <location>
        <begin position="5"/>
        <end position="116"/>
    </location>
</feature>
<dbReference type="AlphaFoldDB" id="A0A1V3C9F3"/>
<dbReference type="PANTHER" id="PTHR33745">
    <property type="entry name" value="RSBT ANTAGONIST PROTEIN RSBS-RELATED"/>
    <property type="match status" value="1"/>
</dbReference>
<dbReference type="OrthoDB" id="9797171at2"/>
<dbReference type="SUPFAM" id="SSF52091">
    <property type="entry name" value="SpoIIaa-like"/>
    <property type="match status" value="1"/>
</dbReference>
<dbReference type="RefSeq" id="WP_077693637.1">
    <property type="nucleotide sequence ID" value="NZ_MCOK01000001.1"/>
</dbReference>
<dbReference type="Pfam" id="PF01740">
    <property type="entry name" value="STAS"/>
    <property type="match status" value="1"/>
</dbReference>
<keyword evidence="3" id="KW-1185">Reference proteome</keyword>
<dbReference type="PROSITE" id="PS50801">
    <property type="entry name" value="STAS"/>
    <property type="match status" value="1"/>
</dbReference>